<dbReference type="SUPFAM" id="SSF53383">
    <property type="entry name" value="PLP-dependent transferases"/>
    <property type="match status" value="1"/>
</dbReference>
<protein>
    <submittedName>
        <fullName evidence="7">Aminotransferase class I and II</fullName>
    </submittedName>
</protein>
<dbReference type="Gene3D" id="3.90.1150.10">
    <property type="entry name" value="Aspartate Aminotransferase, domain 1"/>
    <property type="match status" value="1"/>
</dbReference>
<dbReference type="PANTHER" id="PTHR43807">
    <property type="entry name" value="FI04487P"/>
    <property type="match status" value="1"/>
</dbReference>
<dbReference type="eggNOG" id="COG0436">
    <property type="taxonomic scope" value="Bacteria"/>
</dbReference>
<dbReference type="InterPro" id="IPR015424">
    <property type="entry name" value="PyrdxlP-dep_Trfase"/>
</dbReference>
<evidence type="ECO:0000256" key="1">
    <source>
        <dbReference type="ARBA" id="ARBA00001933"/>
    </source>
</evidence>
<dbReference type="InterPro" id="IPR015421">
    <property type="entry name" value="PyrdxlP-dep_Trfase_major"/>
</dbReference>
<keyword evidence="3 7" id="KW-0032">Aminotransferase</keyword>
<name>C7M1U2_ACIFD</name>
<comment type="similarity">
    <text evidence="2">Belongs to the class-I pyridoxal-phosphate-dependent aminotransferase family.</text>
</comment>
<dbReference type="OrthoDB" id="9763453at2"/>
<dbReference type="PANTHER" id="PTHR43807:SF20">
    <property type="entry name" value="FI04487P"/>
    <property type="match status" value="1"/>
</dbReference>
<organism evidence="7 8">
    <name type="scientific">Acidimicrobium ferrooxidans (strain DSM 10331 / JCM 15462 / NBRC 103882 / ICP)</name>
    <dbReference type="NCBI Taxonomy" id="525909"/>
    <lineage>
        <taxon>Bacteria</taxon>
        <taxon>Bacillati</taxon>
        <taxon>Actinomycetota</taxon>
        <taxon>Acidimicrobiia</taxon>
        <taxon>Acidimicrobiales</taxon>
        <taxon>Acidimicrobiaceae</taxon>
        <taxon>Acidimicrobium</taxon>
    </lineage>
</organism>
<gene>
    <name evidence="7" type="ordered locus">Afer_1935</name>
</gene>
<dbReference type="HOGENOM" id="CLU_017584_4_0_11"/>
<evidence type="ECO:0000256" key="2">
    <source>
        <dbReference type="ARBA" id="ARBA00007441"/>
    </source>
</evidence>
<dbReference type="STRING" id="525909.Afer_1935"/>
<evidence type="ECO:0000259" key="6">
    <source>
        <dbReference type="Pfam" id="PF00155"/>
    </source>
</evidence>
<evidence type="ECO:0000256" key="4">
    <source>
        <dbReference type="ARBA" id="ARBA00022679"/>
    </source>
</evidence>
<dbReference type="Proteomes" id="UP000000771">
    <property type="component" value="Chromosome"/>
</dbReference>
<keyword evidence="5" id="KW-0663">Pyridoxal phosphate</keyword>
<dbReference type="Gene3D" id="3.40.640.10">
    <property type="entry name" value="Type I PLP-dependent aspartate aminotransferase-like (Major domain)"/>
    <property type="match status" value="1"/>
</dbReference>
<dbReference type="InterPro" id="IPR015422">
    <property type="entry name" value="PyrdxlP-dep_Trfase_small"/>
</dbReference>
<evidence type="ECO:0000313" key="7">
    <source>
        <dbReference type="EMBL" id="ACU54839.1"/>
    </source>
</evidence>
<dbReference type="CDD" id="cd00609">
    <property type="entry name" value="AAT_like"/>
    <property type="match status" value="1"/>
</dbReference>
<dbReference type="InterPro" id="IPR051326">
    <property type="entry name" value="Kynurenine-oxoglutarate_AT"/>
</dbReference>
<dbReference type="InterPro" id="IPR004839">
    <property type="entry name" value="Aminotransferase_I/II_large"/>
</dbReference>
<accession>C7M1U2</accession>
<dbReference type="Pfam" id="PF00155">
    <property type="entry name" value="Aminotran_1_2"/>
    <property type="match status" value="1"/>
</dbReference>
<evidence type="ECO:0000256" key="3">
    <source>
        <dbReference type="ARBA" id="ARBA00022576"/>
    </source>
</evidence>
<dbReference type="KEGG" id="afo:Afer_1935"/>
<comment type="cofactor">
    <cofactor evidence="1">
        <name>pyridoxal 5'-phosphate</name>
        <dbReference type="ChEBI" id="CHEBI:597326"/>
    </cofactor>
</comment>
<evidence type="ECO:0000256" key="5">
    <source>
        <dbReference type="ARBA" id="ARBA00022898"/>
    </source>
</evidence>
<keyword evidence="4 7" id="KW-0808">Transferase</keyword>
<dbReference type="EMBL" id="CP001631">
    <property type="protein sequence ID" value="ACU54839.1"/>
    <property type="molecule type" value="Genomic_DNA"/>
</dbReference>
<dbReference type="GO" id="GO:0005737">
    <property type="term" value="C:cytoplasm"/>
    <property type="evidence" value="ECO:0007669"/>
    <property type="project" value="TreeGrafter"/>
</dbReference>
<dbReference type="GO" id="GO:0016212">
    <property type="term" value="F:kynurenine-oxoglutarate transaminase activity"/>
    <property type="evidence" value="ECO:0007669"/>
    <property type="project" value="TreeGrafter"/>
</dbReference>
<reference evidence="7 8" key="1">
    <citation type="journal article" date="2009" name="Stand. Genomic Sci.">
        <title>Complete genome sequence of Acidimicrobium ferrooxidans type strain (ICP).</title>
        <authorList>
            <person name="Clum A."/>
            <person name="Nolan M."/>
            <person name="Lang E."/>
            <person name="Glavina Del Rio T."/>
            <person name="Tice H."/>
            <person name="Copeland A."/>
            <person name="Cheng J.F."/>
            <person name="Lucas S."/>
            <person name="Chen F."/>
            <person name="Bruce D."/>
            <person name="Goodwin L."/>
            <person name="Pitluck S."/>
            <person name="Ivanova N."/>
            <person name="Mavrommatis K."/>
            <person name="Mikhailova N."/>
            <person name="Pati A."/>
            <person name="Chen A."/>
            <person name="Palaniappan K."/>
            <person name="Goker M."/>
            <person name="Spring S."/>
            <person name="Land M."/>
            <person name="Hauser L."/>
            <person name="Chang Y.J."/>
            <person name="Jeffries C.C."/>
            <person name="Chain P."/>
            <person name="Bristow J."/>
            <person name="Eisen J.A."/>
            <person name="Markowitz V."/>
            <person name="Hugenholtz P."/>
            <person name="Kyrpides N.C."/>
            <person name="Klenk H.P."/>
            <person name="Lapidus A."/>
        </authorList>
    </citation>
    <scope>NUCLEOTIDE SEQUENCE [LARGE SCALE GENOMIC DNA]</scope>
    <source>
        <strain evidence="8">DSM 10331 / JCM 15462 / NBRC 103882 / ICP</strain>
    </source>
</reference>
<proteinExistence type="inferred from homology"/>
<sequence length="383" mass="41091">MMGETIFATMSRLATEHNAINLGQGFPDTPGPALAIEAGVRSLRAGHNQYAPAGGVPELRTRVASIWSQRLGRPIDPLRDVTITVGATEAIAAACLAWLEPGDEAIVLEPAYDAYLWAVRMAGATPVGVDLGSTMRLDAERLEQAITPRTRMLIVNSPHNPSGMVVSDEELAAISAVATRHDLRVLSDEVYEFLVYEGSHRSIATFDAMADRTVVVSSAAKTFGLTGWKVGWAIGPADLVSEVRSQAQYLTYAGATPLQHAVADALGNLDLIVPLVRDPLARQRDVLVDGLAKLGFTPLATQAGYFVLTDLGPVEAETATEAALILAERAGIVTIPIEPFYVEPERAPLVLRWSFARQATTLRDALAQLRRAADRGLLAPKTR</sequence>
<keyword evidence="8" id="KW-1185">Reference proteome</keyword>
<dbReference type="AlphaFoldDB" id="C7M1U2"/>
<dbReference type="GO" id="GO:0030170">
    <property type="term" value="F:pyridoxal phosphate binding"/>
    <property type="evidence" value="ECO:0007669"/>
    <property type="project" value="InterPro"/>
</dbReference>
<feature type="domain" description="Aminotransferase class I/classII large" evidence="6">
    <location>
        <begin position="19"/>
        <end position="366"/>
    </location>
</feature>
<evidence type="ECO:0000313" key="8">
    <source>
        <dbReference type="Proteomes" id="UP000000771"/>
    </source>
</evidence>
<dbReference type="FunFam" id="3.40.640.10:FF:000033">
    <property type="entry name" value="Aspartate aminotransferase"/>
    <property type="match status" value="1"/>
</dbReference>